<feature type="domain" description="ABC transporter" evidence="6">
    <location>
        <begin position="330"/>
        <end position="570"/>
    </location>
</feature>
<dbReference type="InterPro" id="IPR050611">
    <property type="entry name" value="ABCF"/>
</dbReference>
<keyword evidence="4" id="KW-0175">Coiled coil</keyword>
<feature type="coiled-coil region" evidence="4">
    <location>
        <begin position="253"/>
        <end position="280"/>
    </location>
</feature>
<protein>
    <submittedName>
        <fullName evidence="7">ABC transporter ATP-binding protein</fullName>
    </submittedName>
</protein>
<dbReference type="SUPFAM" id="SSF52540">
    <property type="entry name" value="P-loop containing nucleoside triphosphate hydrolases"/>
    <property type="match status" value="2"/>
</dbReference>
<name>A0A1V4A740_9ACTN</name>
<sequence>MSRLVLRDVSFGHPLRPVLDQVSLTVRPGEKTGVIGENGAGKTTLLRLIAGLETPARGEVSVAADGGTGLLHQTPRLPPRATVTDAMEDALGEIRELEGRIHAAEETLGSATPAELSAYGDLLADYEARDGYRARARLEAALHGLSVPYLEGGRPLGSLSGGEAARLALACVLAPSPELLLLDEPTNHLDDEALGWLEERLRGHRGTVVAVTHDRAFLDRVAGAIIEVDGDRRKVARYGGGWPGYLQQRTTARHRWERQYREWSAEAERQERIAESASARLASGWRLSDSPAFAGHQRSVQGQLSGTVRQAREKLRGLRAEPVARPPEPLRFTASVEGGGHPFFGPVELTGVRVGDRLSVERLSLPPGSRTLVMGGNGAGKSTLLNVLAGLLTPDSGETVLPPRVGHLPQESEAVLPPHVGQPGRESEAVLPPHAGQLPQEGARSPRGGPSLLAAFAAGLGGTPEEHREELLSLGLFRAEDLELPVGALSAGQRRRLTLASLVSHPADLLLLDEPANHLSPALVEELDEALSGYAGTLVVVSHDRRTRERFEGGRLLMAGGRIAGKREPG</sequence>
<dbReference type="SMART" id="SM00382">
    <property type="entry name" value="AAA"/>
    <property type="match status" value="2"/>
</dbReference>
<evidence type="ECO:0000259" key="6">
    <source>
        <dbReference type="PROSITE" id="PS50893"/>
    </source>
</evidence>
<organism evidence="7 8">
    <name type="scientific">Streptomyces tsukubensis</name>
    <dbReference type="NCBI Taxonomy" id="83656"/>
    <lineage>
        <taxon>Bacteria</taxon>
        <taxon>Bacillati</taxon>
        <taxon>Actinomycetota</taxon>
        <taxon>Actinomycetes</taxon>
        <taxon>Kitasatosporales</taxon>
        <taxon>Streptomycetaceae</taxon>
        <taxon>Streptomyces</taxon>
    </lineage>
</organism>
<dbReference type="FunFam" id="3.40.50.300:FF:000011">
    <property type="entry name" value="Putative ABC transporter ATP-binding component"/>
    <property type="match status" value="1"/>
</dbReference>
<dbReference type="STRING" id="83656.B1H18_19005"/>
<dbReference type="Gene3D" id="3.40.50.300">
    <property type="entry name" value="P-loop containing nucleotide triphosphate hydrolases"/>
    <property type="match status" value="2"/>
</dbReference>
<dbReference type="EMBL" id="MVFC01000015">
    <property type="protein sequence ID" value="OON77332.1"/>
    <property type="molecule type" value="Genomic_DNA"/>
</dbReference>
<dbReference type="GO" id="GO:0005524">
    <property type="term" value="F:ATP binding"/>
    <property type="evidence" value="ECO:0007669"/>
    <property type="project" value="UniProtKB-KW"/>
</dbReference>
<dbReference type="PANTHER" id="PTHR19211">
    <property type="entry name" value="ATP-BINDING TRANSPORT PROTEIN-RELATED"/>
    <property type="match status" value="1"/>
</dbReference>
<dbReference type="Pfam" id="PF00005">
    <property type="entry name" value="ABC_tran"/>
    <property type="match status" value="2"/>
</dbReference>
<dbReference type="InterPro" id="IPR003593">
    <property type="entry name" value="AAA+_ATPase"/>
</dbReference>
<dbReference type="PANTHER" id="PTHR19211:SF14">
    <property type="entry name" value="ATP-BINDING CASSETTE SUB-FAMILY F MEMBER 1"/>
    <property type="match status" value="1"/>
</dbReference>
<dbReference type="InterPro" id="IPR003439">
    <property type="entry name" value="ABC_transporter-like_ATP-bd"/>
</dbReference>
<accession>A0A1V4A740</accession>
<dbReference type="CDD" id="cd03221">
    <property type="entry name" value="ABCF_EF-3"/>
    <property type="match status" value="1"/>
</dbReference>
<feature type="domain" description="ABC transporter" evidence="6">
    <location>
        <begin position="4"/>
        <end position="254"/>
    </location>
</feature>
<keyword evidence="8" id="KW-1185">Reference proteome</keyword>
<keyword evidence="2" id="KW-0547">Nucleotide-binding</keyword>
<evidence type="ECO:0000256" key="1">
    <source>
        <dbReference type="ARBA" id="ARBA00022737"/>
    </source>
</evidence>
<gene>
    <name evidence="7" type="ORF">B1H18_19005</name>
</gene>
<reference evidence="7 8" key="1">
    <citation type="submission" date="2017-02" db="EMBL/GenBank/DDBJ databases">
        <title>Draft Genome Sequence of Streptomyces tsukubaensis F601, a Producer of the immunosuppressant tacrolimus FK506.</title>
        <authorList>
            <person name="Zong G."/>
            <person name="Zhong C."/>
            <person name="Fu J."/>
            <person name="Qin R."/>
            <person name="Cao G."/>
        </authorList>
    </citation>
    <scope>NUCLEOTIDE SEQUENCE [LARGE SCALE GENOMIC DNA]</scope>
    <source>
        <strain evidence="7 8">F601</strain>
    </source>
</reference>
<evidence type="ECO:0000256" key="4">
    <source>
        <dbReference type="SAM" id="Coils"/>
    </source>
</evidence>
<dbReference type="GO" id="GO:0016887">
    <property type="term" value="F:ATP hydrolysis activity"/>
    <property type="evidence" value="ECO:0007669"/>
    <property type="project" value="InterPro"/>
</dbReference>
<dbReference type="PROSITE" id="PS50893">
    <property type="entry name" value="ABC_TRANSPORTER_2"/>
    <property type="match status" value="2"/>
</dbReference>
<evidence type="ECO:0000313" key="8">
    <source>
        <dbReference type="Proteomes" id="UP000190539"/>
    </source>
</evidence>
<comment type="caution">
    <text evidence="7">The sequence shown here is derived from an EMBL/GenBank/DDBJ whole genome shotgun (WGS) entry which is preliminary data.</text>
</comment>
<dbReference type="AlphaFoldDB" id="A0A1V4A740"/>
<dbReference type="Proteomes" id="UP000190539">
    <property type="component" value="Unassembled WGS sequence"/>
</dbReference>
<dbReference type="OrthoDB" id="3169603at2"/>
<keyword evidence="3 7" id="KW-0067">ATP-binding</keyword>
<evidence type="ECO:0000256" key="2">
    <source>
        <dbReference type="ARBA" id="ARBA00022741"/>
    </source>
</evidence>
<dbReference type="InterPro" id="IPR017871">
    <property type="entry name" value="ABC_transporter-like_CS"/>
</dbReference>
<dbReference type="PROSITE" id="PS00211">
    <property type="entry name" value="ABC_TRANSPORTER_1"/>
    <property type="match status" value="2"/>
</dbReference>
<evidence type="ECO:0000256" key="3">
    <source>
        <dbReference type="ARBA" id="ARBA00022840"/>
    </source>
</evidence>
<evidence type="ECO:0000256" key="5">
    <source>
        <dbReference type="SAM" id="MobiDB-lite"/>
    </source>
</evidence>
<evidence type="ECO:0000313" key="7">
    <source>
        <dbReference type="EMBL" id="OON77332.1"/>
    </source>
</evidence>
<feature type="region of interest" description="Disordered" evidence="5">
    <location>
        <begin position="414"/>
        <end position="448"/>
    </location>
</feature>
<keyword evidence="1" id="KW-0677">Repeat</keyword>
<dbReference type="RefSeq" id="WP_077969365.1">
    <property type="nucleotide sequence ID" value="NZ_CP045178.1"/>
</dbReference>
<proteinExistence type="predicted"/>
<dbReference type="InterPro" id="IPR027417">
    <property type="entry name" value="P-loop_NTPase"/>
</dbReference>